<name>A0ACC2HUJ9_9PEZI</name>
<dbReference type="Proteomes" id="UP001153334">
    <property type="component" value="Unassembled WGS sequence"/>
</dbReference>
<gene>
    <name evidence="1" type="ORF">ONZ43_g6953</name>
</gene>
<accession>A0ACC2HUJ9</accession>
<sequence>MAPKCWRWFKSKLKREKRQDVAATLYVSSQHIAETPAPPAVADSTASGLQARIWNEAYDNLKREEPKLVDAYERLLSRELSKGDLSSMEMDEAPLDNEIEQTDSKKRRSQMLSVVQAGLDKTKKEAAVKHAIQGKMHVVSSVKELISEAVKLAPEAAIAWAGACFALQMLANPIKETGANRDGIVYVISRMEWYWNLSSLLLEENQVDKAAALRGELEKHVIDLYKMLLSYQMKSVCSYYRDRFVVFLGDMVKLDDWEETLQSIKDAESAIGQDSASYSTEEIKSRLGELVRAAESLAADILLGMREALQDMRQEDKNEKCLVDLRGTDPRHDKERIKQTKGGLLADSSNWIFAHKDFQRWYDDDDAKVLWIKGDPGKGKTMLLITIVDELERRLKQLNQPHQQSTAALSYFFCQGTISDLNNATSVLRGLVYLLGVQNPSLLQHLRNDYDTAGPKLFDGVNAFFSLSKVLEGMLQEASLSRAYIAIDALDECEVELPRLLQFIAKNSSVSSRVKWIVSSRNKPAIETQLKLDDSRMKLSLELTQNAEQVSRAVNAYIDFKISTIQSLQDDNEEREKVRRIMYRKANGTFLWVALVIKELEDPETLDEASTVVEEIPTDLYELYDRMMSQIQQSKYLKYCRRVLSTVTITYRPLHLAELSVLSELPQSISSSEEKVRRIVAMCGSLLTIQNDYVYHIHQSAKDYLNDRANNVVFPSGITDAHRIIFSKSLQAMSILRRDIGRPVLLRPLDRPFLRCIQ</sequence>
<keyword evidence="2" id="KW-1185">Reference proteome</keyword>
<evidence type="ECO:0000313" key="1">
    <source>
        <dbReference type="EMBL" id="KAJ8106757.1"/>
    </source>
</evidence>
<organism evidence="1 2">
    <name type="scientific">Nemania bipapillata</name>
    <dbReference type="NCBI Taxonomy" id="110536"/>
    <lineage>
        <taxon>Eukaryota</taxon>
        <taxon>Fungi</taxon>
        <taxon>Dikarya</taxon>
        <taxon>Ascomycota</taxon>
        <taxon>Pezizomycotina</taxon>
        <taxon>Sordariomycetes</taxon>
        <taxon>Xylariomycetidae</taxon>
        <taxon>Xylariales</taxon>
        <taxon>Xylariaceae</taxon>
        <taxon>Nemania</taxon>
    </lineage>
</organism>
<dbReference type="EMBL" id="JAPESX010002730">
    <property type="protein sequence ID" value="KAJ8106757.1"/>
    <property type="molecule type" value="Genomic_DNA"/>
</dbReference>
<protein>
    <submittedName>
        <fullName evidence="1">Uncharacterized protein</fullName>
    </submittedName>
</protein>
<evidence type="ECO:0000313" key="2">
    <source>
        <dbReference type="Proteomes" id="UP001153334"/>
    </source>
</evidence>
<proteinExistence type="predicted"/>
<comment type="caution">
    <text evidence="1">The sequence shown here is derived from an EMBL/GenBank/DDBJ whole genome shotgun (WGS) entry which is preliminary data.</text>
</comment>
<reference evidence="1" key="1">
    <citation type="submission" date="2022-11" db="EMBL/GenBank/DDBJ databases">
        <title>Genome Sequence of Nemania bipapillata.</title>
        <authorList>
            <person name="Buettner E."/>
        </authorList>
    </citation>
    <scope>NUCLEOTIDE SEQUENCE</scope>
    <source>
        <strain evidence="1">CP14</strain>
    </source>
</reference>